<dbReference type="Gene3D" id="3.80.10.10">
    <property type="entry name" value="Ribonuclease Inhibitor"/>
    <property type="match status" value="1"/>
</dbReference>
<dbReference type="SUPFAM" id="SSF52047">
    <property type="entry name" value="RNI-like"/>
    <property type="match status" value="1"/>
</dbReference>
<dbReference type="Pfam" id="PF13516">
    <property type="entry name" value="LRR_6"/>
    <property type="match status" value="2"/>
</dbReference>
<comment type="caution">
    <text evidence="3">The sequence shown here is derived from an EMBL/GenBank/DDBJ whole genome shotgun (WGS) entry which is preliminary data.</text>
</comment>
<keyword evidence="4" id="KW-1185">Reference proteome</keyword>
<dbReference type="PANTHER" id="PTHR24106">
    <property type="entry name" value="NACHT, LRR AND CARD DOMAINS-CONTAINING"/>
    <property type="match status" value="1"/>
</dbReference>
<accession>A0ABU7F392</accession>
<evidence type="ECO:0000256" key="1">
    <source>
        <dbReference type="ARBA" id="ARBA00022614"/>
    </source>
</evidence>
<dbReference type="InterPro" id="IPR001611">
    <property type="entry name" value="Leu-rich_rpt"/>
</dbReference>
<name>A0ABU7F392_9TELE</name>
<protein>
    <submittedName>
        <fullName evidence="3">Uncharacterized protein</fullName>
    </submittedName>
</protein>
<organism evidence="3 4">
    <name type="scientific">Characodon lateralis</name>
    <dbReference type="NCBI Taxonomy" id="208331"/>
    <lineage>
        <taxon>Eukaryota</taxon>
        <taxon>Metazoa</taxon>
        <taxon>Chordata</taxon>
        <taxon>Craniata</taxon>
        <taxon>Vertebrata</taxon>
        <taxon>Euteleostomi</taxon>
        <taxon>Actinopterygii</taxon>
        <taxon>Neopterygii</taxon>
        <taxon>Teleostei</taxon>
        <taxon>Neoteleostei</taxon>
        <taxon>Acanthomorphata</taxon>
        <taxon>Ovalentaria</taxon>
        <taxon>Atherinomorphae</taxon>
        <taxon>Cyprinodontiformes</taxon>
        <taxon>Goodeidae</taxon>
        <taxon>Characodon</taxon>
    </lineage>
</organism>
<gene>
    <name evidence="3" type="ORF">CHARACLAT_015457</name>
</gene>
<dbReference type="EMBL" id="JAHUTJ010074978">
    <property type="protein sequence ID" value="MED6293916.1"/>
    <property type="molecule type" value="Genomic_DNA"/>
</dbReference>
<dbReference type="Proteomes" id="UP001352852">
    <property type="component" value="Unassembled WGS sequence"/>
</dbReference>
<sequence>MRELILNTNNLNGSGVKSLCAGLESPNCKLEILSLSGCLITEEGCSSLASALSSNPLYLREVDLNYNSPRESGRKLLTDLLNDPCQRLDTLRVDPAGVQWLNPGLRKFSSTDQCQLTINTFTVN</sequence>
<dbReference type="SMART" id="SM00368">
    <property type="entry name" value="LRR_RI"/>
    <property type="match status" value="2"/>
</dbReference>
<dbReference type="InterPro" id="IPR051261">
    <property type="entry name" value="NLR"/>
</dbReference>
<reference evidence="3 4" key="1">
    <citation type="submission" date="2021-06" db="EMBL/GenBank/DDBJ databases">
        <authorList>
            <person name="Palmer J.M."/>
        </authorList>
    </citation>
    <scope>NUCLEOTIDE SEQUENCE [LARGE SCALE GENOMIC DNA]</scope>
    <source>
        <strain evidence="3 4">CL_MEX2019</strain>
        <tissue evidence="3">Muscle</tissue>
    </source>
</reference>
<evidence type="ECO:0000256" key="2">
    <source>
        <dbReference type="ARBA" id="ARBA00022737"/>
    </source>
</evidence>
<evidence type="ECO:0000313" key="3">
    <source>
        <dbReference type="EMBL" id="MED6293916.1"/>
    </source>
</evidence>
<keyword evidence="2" id="KW-0677">Repeat</keyword>
<dbReference type="InterPro" id="IPR032675">
    <property type="entry name" value="LRR_dom_sf"/>
</dbReference>
<keyword evidence="1" id="KW-0433">Leucine-rich repeat</keyword>
<proteinExistence type="predicted"/>
<evidence type="ECO:0000313" key="4">
    <source>
        <dbReference type="Proteomes" id="UP001352852"/>
    </source>
</evidence>